<reference evidence="2 3" key="1">
    <citation type="submission" date="2023-08" db="EMBL/GenBank/DDBJ databases">
        <authorList>
            <person name="Girao M."/>
            <person name="Carvalho M.F."/>
        </authorList>
    </citation>
    <scope>NUCLEOTIDE SEQUENCE [LARGE SCALE GENOMIC DNA]</scope>
    <source>
        <strain evidence="2 3">CT-R113</strain>
    </source>
</reference>
<feature type="signal peptide" evidence="1">
    <location>
        <begin position="1"/>
        <end position="31"/>
    </location>
</feature>
<dbReference type="InterPro" id="IPR021417">
    <property type="entry name" value="DUF3060"/>
</dbReference>
<evidence type="ECO:0000256" key="1">
    <source>
        <dbReference type="SAM" id="SignalP"/>
    </source>
</evidence>
<accession>A0ABU7K882</accession>
<organism evidence="2 3">
    <name type="scientific">Nocardiopsis codii</name>
    <dbReference type="NCBI Taxonomy" id="3065942"/>
    <lineage>
        <taxon>Bacteria</taxon>
        <taxon>Bacillati</taxon>
        <taxon>Actinomycetota</taxon>
        <taxon>Actinomycetes</taxon>
        <taxon>Streptosporangiales</taxon>
        <taxon>Nocardiopsidaceae</taxon>
        <taxon>Nocardiopsis</taxon>
    </lineage>
</organism>
<sequence length="152" mass="15261">MRVRYLLGAGGALVSASLSTALLTGCGLAFGQDGPDEPQGAPTPEGAAQEAVVPEHNVINDDVLIIVDDGAQVSEECGDREVVVSADDAVVVLDGDCGLVRATGRGSTVDVGSADKIVLVGVDNTVSFASGDPEVINHGRNTTVTEGGSADE</sequence>
<comment type="caution">
    <text evidence="2">The sequence shown here is derived from an EMBL/GenBank/DDBJ whole genome shotgun (WGS) entry which is preliminary data.</text>
</comment>
<protein>
    <submittedName>
        <fullName evidence="2">DUF3060 domain-containing protein</fullName>
    </submittedName>
</protein>
<evidence type="ECO:0000313" key="3">
    <source>
        <dbReference type="Proteomes" id="UP001356095"/>
    </source>
</evidence>
<feature type="chain" id="PRO_5046984773" evidence="1">
    <location>
        <begin position="32"/>
        <end position="152"/>
    </location>
</feature>
<keyword evidence="3" id="KW-1185">Reference proteome</keyword>
<dbReference type="Pfam" id="PF11259">
    <property type="entry name" value="DUF3060"/>
    <property type="match status" value="1"/>
</dbReference>
<dbReference type="RefSeq" id="WP_330092238.1">
    <property type="nucleotide sequence ID" value="NZ_JAUZMY010000013.1"/>
</dbReference>
<gene>
    <name evidence="2" type="ORF">Q8791_14600</name>
</gene>
<evidence type="ECO:0000313" key="2">
    <source>
        <dbReference type="EMBL" id="MEE2038451.1"/>
    </source>
</evidence>
<dbReference type="Proteomes" id="UP001356095">
    <property type="component" value="Unassembled WGS sequence"/>
</dbReference>
<keyword evidence="1" id="KW-0732">Signal</keyword>
<proteinExistence type="predicted"/>
<dbReference type="PROSITE" id="PS51257">
    <property type="entry name" value="PROKAR_LIPOPROTEIN"/>
    <property type="match status" value="1"/>
</dbReference>
<dbReference type="EMBL" id="JAUZMY010000013">
    <property type="protein sequence ID" value="MEE2038451.1"/>
    <property type="molecule type" value="Genomic_DNA"/>
</dbReference>
<name>A0ABU7K882_9ACTN</name>